<dbReference type="InterPro" id="IPR002514">
    <property type="entry name" value="Transposase_8"/>
</dbReference>
<dbReference type="InterPro" id="IPR052546">
    <property type="entry name" value="Transposase_8_domain"/>
</dbReference>
<sequence length="92" mass="10760">MKRSQYTDQQVAFALQQAEAEAEAGTAVPELCRKMGISEATFYRWKQKYGGLMPSEVQRLRHLEEENVRLRRLVADLSLDKEMLQEVVRKKF</sequence>
<gene>
    <name evidence="1" type="ORF">SAMN04487779_102259</name>
</gene>
<dbReference type="Proteomes" id="UP000198925">
    <property type="component" value="Unassembled WGS sequence"/>
</dbReference>
<dbReference type="EMBL" id="FMZX01000022">
    <property type="protein sequence ID" value="SDE20872.1"/>
    <property type="molecule type" value="Genomic_DNA"/>
</dbReference>
<dbReference type="PANTHER" id="PTHR33609:SF1">
    <property type="entry name" value="TRANSPOSASE"/>
    <property type="match status" value="1"/>
</dbReference>
<keyword evidence="2" id="KW-1185">Reference proteome</keyword>
<dbReference type="STRING" id="938405.SAMN02927895_05605"/>
<organism evidence="1 2">
    <name type="scientific">Belnapia rosea</name>
    <dbReference type="NCBI Taxonomy" id="938405"/>
    <lineage>
        <taxon>Bacteria</taxon>
        <taxon>Pseudomonadati</taxon>
        <taxon>Pseudomonadota</taxon>
        <taxon>Alphaproteobacteria</taxon>
        <taxon>Acetobacterales</taxon>
        <taxon>Roseomonadaceae</taxon>
        <taxon>Belnapia</taxon>
    </lineage>
</organism>
<dbReference type="GO" id="GO:0004803">
    <property type="term" value="F:transposase activity"/>
    <property type="evidence" value="ECO:0007669"/>
    <property type="project" value="InterPro"/>
</dbReference>
<evidence type="ECO:0000313" key="2">
    <source>
        <dbReference type="Proteomes" id="UP000198925"/>
    </source>
</evidence>
<reference evidence="1 2" key="1">
    <citation type="submission" date="2016-10" db="EMBL/GenBank/DDBJ databases">
        <authorList>
            <person name="de Groot N.N."/>
        </authorList>
    </citation>
    <scope>NUCLEOTIDE SEQUENCE [LARGE SCALE GENOMIC DNA]</scope>
    <source>
        <strain evidence="1 2">CPCC 100156</strain>
    </source>
</reference>
<protein>
    <submittedName>
        <fullName evidence="1">Putative transposase</fullName>
    </submittedName>
</protein>
<name>A0A1G7B1Q8_9PROT</name>
<dbReference type="PANTHER" id="PTHR33609">
    <property type="entry name" value="LOW CALCIUM RESPONSE LOCUS PROTEIN S"/>
    <property type="match status" value="1"/>
</dbReference>
<dbReference type="GO" id="GO:0006313">
    <property type="term" value="P:DNA transposition"/>
    <property type="evidence" value="ECO:0007669"/>
    <property type="project" value="InterPro"/>
</dbReference>
<accession>A0A1G7B1Q8</accession>
<dbReference type="InterPro" id="IPR009057">
    <property type="entry name" value="Homeodomain-like_sf"/>
</dbReference>
<evidence type="ECO:0000313" key="1">
    <source>
        <dbReference type="EMBL" id="SDE20872.1"/>
    </source>
</evidence>
<dbReference type="AlphaFoldDB" id="A0A1G7B1Q8"/>
<proteinExistence type="predicted"/>
<dbReference type="SUPFAM" id="SSF46689">
    <property type="entry name" value="Homeodomain-like"/>
    <property type="match status" value="1"/>
</dbReference>
<dbReference type="GO" id="GO:0003677">
    <property type="term" value="F:DNA binding"/>
    <property type="evidence" value="ECO:0007669"/>
    <property type="project" value="InterPro"/>
</dbReference>
<dbReference type="Pfam" id="PF01527">
    <property type="entry name" value="HTH_Tnp_1"/>
    <property type="match status" value="1"/>
</dbReference>